<keyword evidence="2" id="KW-1185">Reference proteome</keyword>
<gene>
    <name evidence="1" type="ORF">GA0070610_3029</name>
</gene>
<dbReference type="Proteomes" id="UP000198251">
    <property type="component" value="Chromosome I"/>
</dbReference>
<sequence>MRGGVPTATMSGVRRSTRRLLGELDALTHRERMVALARRARELAATGELPEILADLRGGEAYHRFLAVTAAGIVGDRAAGRAALDDPQPTTGRSP</sequence>
<reference evidence="1 2" key="1">
    <citation type="submission" date="2016-06" db="EMBL/GenBank/DDBJ databases">
        <authorList>
            <person name="Kjaerup R.B."/>
            <person name="Dalgaard T.S."/>
            <person name="Juul-Madsen H.R."/>
        </authorList>
    </citation>
    <scope>NUCLEOTIDE SEQUENCE [LARGE SCALE GENOMIC DNA]</scope>
    <source>
        <strain evidence="1 2">DSM 43913</strain>
    </source>
</reference>
<evidence type="ECO:0000313" key="2">
    <source>
        <dbReference type="Proteomes" id="UP000198251"/>
    </source>
</evidence>
<dbReference type="AlphaFoldDB" id="A0A1C5GA20"/>
<accession>A0A1C5GA20</accession>
<proteinExistence type="predicted"/>
<evidence type="ECO:0000313" key="1">
    <source>
        <dbReference type="EMBL" id="SCG16755.1"/>
    </source>
</evidence>
<protein>
    <submittedName>
        <fullName evidence="1">Uncharacterized protein</fullName>
    </submittedName>
</protein>
<dbReference type="EMBL" id="LT607733">
    <property type="protein sequence ID" value="SCG16755.1"/>
    <property type="molecule type" value="Genomic_DNA"/>
</dbReference>
<name>A0A1C5GA20_MICEH</name>
<organism evidence="1 2">
    <name type="scientific">Micromonospora echinofusca</name>
    <dbReference type="NCBI Taxonomy" id="47858"/>
    <lineage>
        <taxon>Bacteria</taxon>
        <taxon>Bacillati</taxon>
        <taxon>Actinomycetota</taxon>
        <taxon>Actinomycetes</taxon>
        <taxon>Micromonosporales</taxon>
        <taxon>Micromonosporaceae</taxon>
        <taxon>Micromonospora</taxon>
    </lineage>
</organism>